<dbReference type="EMBL" id="CP011388">
    <property type="protein sequence ID" value="ANE48217.1"/>
    <property type="molecule type" value="Genomic_DNA"/>
</dbReference>
<keyword evidence="3" id="KW-1185">Reference proteome</keyword>
<dbReference type="AlphaFoldDB" id="A0A172TN14"/>
<evidence type="ECO:0000313" key="3">
    <source>
        <dbReference type="Proteomes" id="UP000076927"/>
    </source>
</evidence>
<dbReference type="OrthoDB" id="2658060at2"/>
<dbReference type="Gene3D" id="1.25.40.10">
    <property type="entry name" value="Tetratricopeptide repeat domain"/>
    <property type="match status" value="1"/>
</dbReference>
<dbReference type="STRING" id="1178515.SY83_20135"/>
<name>A0A172TN14_9BACL</name>
<feature type="transmembrane region" description="Helical" evidence="1">
    <location>
        <begin position="6"/>
        <end position="32"/>
    </location>
</feature>
<evidence type="ECO:0000313" key="2">
    <source>
        <dbReference type="EMBL" id="ANE48217.1"/>
    </source>
</evidence>
<evidence type="ECO:0000256" key="1">
    <source>
        <dbReference type="SAM" id="Phobius"/>
    </source>
</evidence>
<dbReference type="RefSeq" id="WP_068609788.1">
    <property type="nucleotide sequence ID" value="NZ_CP011388.1"/>
</dbReference>
<gene>
    <name evidence="2" type="ORF">SY83_20135</name>
</gene>
<accession>A0A172TN14</accession>
<protein>
    <submittedName>
        <fullName evidence="2">Uncharacterized protein</fullName>
    </submittedName>
</protein>
<dbReference type="Proteomes" id="UP000076927">
    <property type="component" value="Chromosome"/>
</dbReference>
<keyword evidence="1" id="KW-1133">Transmembrane helix</keyword>
<sequence>MLGKFFIFSFLWYLLGNPFLALLVMLAVIYVLDRQFVGIFPSLRKPFKRLQHIRRLKQTIALNPNDTSSKYELARLEMERRKYESAGKRLEGLRRPLEDSADYWVDSGTVKIKLQQSAEGESEILKGLSINPRSKYGAPYLLLADHFAKTNHVKALQYLDRFREIHTSSCEAYYLLAGILNQLGKKKEAKEALDENIAIYRALPKYKRKQERKWIVRSLWKRLTL</sequence>
<dbReference type="KEGG" id="pswu:SY83_20135"/>
<keyword evidence="1" id="KW-0472">Membrane</keyword>
<reference evidence="2 3" key="1">
    <citation type="submission" date="2015-01" db="EMBL/GenBank/DDBJ databases">
        <title>Paenibacillus swuensis/DY6/whole genome sequencing.</title>
        <authorList>
            <person name="Kim M.K."/>
            <person name="Srinivasan S."/>
            <person name="Lee J.-J."/>
        </authorList>
    </citation>
    <scope>NUCLEOTIDE SEQUENCE [LARGE SCALE GENOMIC DNA]</scope>
    <source>
        <strain evidence="2 3">DY6</strain>
    </source>
</reference>
<dbReference type="InterPro" id="IPR011990">
    <property type="entry name" value="TPR-like_helical_dom_sf"/>
</dbReference>
<dbReference type="PATRIC" id="fig|1178515.4.peg.4073"/>
<organism evidence="2 3">
    <name type="scientific">Paenibacillus swuensis</name>
    <dbReference type="NCBI Taxonomy" id="1178515"/>
    <lineage>
        <taxon>Bacteria</taxon>
        <taxon>Bacillati</taxon>
        <taxon>Bacillota</taxon>
        <taxon>Bacilli</taxon>
        <taxon>Bacillales</taxon>
        <taxon>Paenibacillaceae</taxon>
        <taxon>Paenibacillus</taxon>
    </lineage>
</organism>
<proteinExistence type="predicted"/>
<keyword evidence="1" id="KW-0812">Transmembrane</keyword>
<dbReference type="SUPFAM" id="SSF48452">
    <property type="entry name" value="TPR-like"/>
    <property type="match status" value="1"/>
</dbReference>